<dbReference type="EMBL" id="CAJPIN010012320">
    <property type="protein sequence ID" value="CAG2060404.1"/>
    <property type="molecule type" value="Genomic_DNA"/>
</dbReference>
<sequence>MLLCHLLLGTWNLLGKRLNLQRD</sequence>
<keyword evidence="2" id="KW-1185">Reference proteome</keyword>
<proteinExistence type="predicted"/>
<reference evidence="1" key="1">
    <citation type="submission" date="2021-03" db="EMBL/GenBank/DDBJ databases">
        <authorList>
            <person name="Tran Van P."/>
        </authorList>
    </citation>
    <scope>NUCLEOTIDE SEQUENCE</scope>
</reference>
<accession>A0ABN7NXC2</accession>
<evidence type="ECO:0000313" key="1">
    <source>
        <dbReference type="EMBL" id="CAG2060404.1"/>
    </source>
</evidence>
<dbReference type="Proteomes" id="UP001153148">
    <property type="component" value="Unassembled WGS sequence"/>
</dbReference>
<comment type="caution">
    <text evidence="1">The sequence shown here is derived from an EMBL/GenBank/DDBJ whole genome shotgun (WGS) entry which is preliminary data.</text>
</comment>
<name>A0ABN7NXC2_TIMPD</name>
<protein>
    <submittedName>
        <fullName evidence="1">Uncharacterized protein</fullName>
    </submittedName>
</protein>
<gene>
    <name evidence="1" type="ORF">TPAB3V08_LOCUS7360</name>
</gene>
<evidence type="ECO:0000313" key="2">
    <source>
        <dbReference type="Proteomes" id="UP001153148"/>
    </source>
</evidence>
<organism evidence="1 2">
    <name type="scientific">Timema podura</name>
    <name type="common">Walking stick</name>
    <dbReference type="NCBI Taxonomy" id="61482"/>
    <lineage>
        <taxon>Eukaryota</taxon>
        <taxon>Metazoa</taxon>
        <taxon>Ecdysozoa</taxon>
        <taxon>Arthropoda</taxon>
        <taxon>Hexapoda</taxon>
        <taxon>Insecta</taxon>
        <taxon>Pterygota</taxon>
        <taxon>Neoptera</taxon>
        <taxon>Polyneoptera</taxon>
        <taxon>Phasmatodea</taxon>
        <taxon>Timematodea</taxon>
        <taxon>Timematoidea</taxon>
        <taxon>Timematidae</taxon>
        <taxon>Timema</taxon>
    </lineage>
</organism>